<dbReference type="Pfam" id="PF13489">
    <property type="entry name" value="Methyltransf_23"/>
    <property type="match status" value="1"/>
</dbReference>
<dbReference type="Gene3D" id="3.40.50.150">
    <property type="entry name" value="Vaccinia Virus protein VP39"/>
    <property type="match status" value="1"/>
</dbReference>
<dbReference type="EC" id="2.1.1.-" evidence="1"/>
<dbReference type="EMBL" id="JAUCBP010000001">
    <property type="protein sequence ID" value="MDM7859355.1"/>
    <property type="molecule type" value="Genomic_DNA"/>
</dbReference>
<accession>A0ABT7ST74</accession>
<keyword evidence="2" id="KW-1185">Reference proteome</keyword>
<organism evidence="1 2">
    <name type="scientific">Alteromonas arenosi</name>
    <dbReference type="NCBI Taxonomy" id="3055817"/>
    <lineage>
        <taxon>Bacteria</taxon>
        <taxon>Pseudomonadati</taxon>
        <taxon>Pseudomonadota</taxon>
        <taxon>Gammaproteobacteria</taxon>
        <taxon>Alteromonadales</taxon>
        <taxon>Alteromonadaceae</taxon>
        <taxon>Alteromonas/Salinimonas group</taxon>
        <taxon>Alteromonas</taxon>
    </lineage>
</organism>
<evidence type="ECO:0000313" key="2">
    <source>
        <dbReference type="Proteomes" id="UP001234343"/>
    </source>
</evidence>
<comment type="caution">
    <text evidence="1">The sequence shown here is derived from an EMBL/GenBank/DDBJ whole genome shotgun (WGS) entry which is preliminary data.</text>
</comment>
<evidence type="ECO:0000313" key="1">
    <source>
        <dbReference type="EMBL" id="MDM7859355.1"/>
    </source>
</evidence>
<proteinExistence type="predicted"/>
<dbReference type="InterPro" id="IPR029063">
    <property type="entry name" value="SAM-dependent_MTases_sf"/>
</dbReference>
<keyword evidence="1" id="KW-0808">Transferase</keyword>
<gene>
    <name evidence="1" type="ORF">QTP81_01885</name>
</gene>
<protein>
    <submittedName>
        <fullName evidence="1">Class I SAM-dependent methyltransferase</fullName>
        <ecNumber evidence="1">2.1.1.-</ecNumber>
    </submittedName>
</protein>
<keyword evidence="1" id="KW-0489">Methyltransferase</keyword>
<dbReference type="GO" id="GO:0032259">
    <property type="term" value="P:methylation"/>
    <property type="evidence" value="ECO:0007669"/>
    <property type="project" value="UniProtKB-KW"/>
</dbReference>
<sequence length="182" mass="20926">MSSEFLPSINIERAEYELHQNSDDDLGYLKFLDRARLPLLNNIESPANGLDFGSGPNPVLARRLAQDGFDMQVYDPLFAPNPPQKPKNGFDFIVSTEAIEHFHQPDVEWQQWLDLLSPNGLLVIMTKRWLSVEKFANWHYKNDQTHVSFFNLATFEYLAKRDGFLLETPGADVVLMRRLCAV</sequence>
<dbReference type="Proteomes" id="UP001234343">
    <property type="component" value="Unassembled WGS sequence"/>
</dbReference>
<name>A0ABT7ST74_9ALTE</name>
<dbReference type="GO" id="GO:0008168">
    <property type="term" value="F:methyltransferase activity"/>
    <property type="evidence" value="ECO:0007669"/>
    <property type="project" value="UniProtKB-KW"/>
</dbReference>
<dbReference type="RefSeq" id="WP_289363334.1">
    <property type="nucleotide sequence ID" value="NZ_JAUCBP010000001.1"/>
</dbReference>
<reference evidence="1 2" key="1">
    <citation type="submission" date="2023-06" db="EMBL/GenBank/DDBJ databases">
        <title>Alteromonas sp. ASW11-36 isolated from intertidal sand.</title>
        <authorList>
            <person name="Li Y."/>
        </authorList>
    </citation>
    <scope>NUCLEOTIDE SEQUENCE [LARGE SCALE GENOMIC DNA]</scope>
    <source>
        <strain evidence="1 2">ASW11-36</strain>
    </source>
</reference>
<dbReference type="SUPFAM" id="SSF53335">
    <property type="entry name" value="S-adenosyl-L-methionine-dependent methyltransferases"/>
    <property type="match status" value="1"/>
</dbReference>